<feature type="region of interest" description="Disordered" evidence="1">
    <location>
        <begin position="110"/>
        <end position="140"/>
    </location>
</feature>
<feature type="domain" description="Protein kinase" evidence="2">
    <location>
        <begin position="1"/>
        <end position="98"/>
    </location>
</feature>
<dbReference type="GO" id="GO:0007169">
    <property type="term" value="P:cell surface receptor protein tyrosine kinase signaling pathway"/>
    <property type="evidence" value="ECO:0007669"/>
    <property type="project" value="TreeGrafter"/>
</dbReference>
<evidence type="ECO:0000256" key="1">
    <source>
        <dbReference type="SAM" id="MobiDB-lite"/>
    </source>
</evidence>
<dbReference type="HOGENOM" id="CLU_1643949_0_0_1"/>
<dbReference type="STRING" id="933084.A0A067PFU2"/>
<dbReference type="AlphaFoldDB" id="A0A067PFU2"/>
<dbReference type="SUPFAM" id="SSF56112">
    <property type="entry name" value="Protein kinase-like (PK-like)"/>
    <property type="match status" value="1"/>
</dbReference>
<dbReference type="EMBL" id="KL197732">
    <property type="protein sequence ID" value="KDQ53654.1"/>
    <property type="molecule type" value="Genomic_DNA"/>
</dbReference>
<dbReference type="InterPro" id="IPR011009">
    <property type="entry name" value="Kinase-like_dom_sf"/>
</dbReference>
<proteinExistence type="predicted"/>
<accession>A0A067PFU2</accession>
<keyword evidence="4" id="KW-1185">Reference proteome</keyword>
<dbReference type="Gene3D" id="1.10.510.10">
    <property type="entry name" value="Transferase(Phosphotransferase) domain 1"/>
    <property type="match status" value="1"/>
</dbReference>
<dbReference type="PROSITE" id="PS50011">
    <property type="entry name" value="PROTEIN_KINASE_DOM"/>
    <property type="match status" value="1"/>
</dbReference>
<dbReference type="GO" id="GO:0005524">
    <property type="term" value="F:ATP binding"/>
    <property type="evidence" value="ECO:0007669"/>
    <property type="project" value="InterPro"/>
</dbReference>
<dbReference type="GO" id="GO:0005886">
    <property type="term" value="C:plasma membrane"/>
    <property type="evidence" value="ECO:0007669"/>
    <property type="project" value="TreeGrafter"/>
</dbReference>
<dbReference type="OrthoDB" id="10261027at2759"/>
<evidence type="ECO:0000313" key="4">
    <source>
        <dbReference type="Proteomes" id="UP000027265"/>
    </source>
</evidence>
<name>A0A067PFU2_9AGAM</name>
<dbReference type="PANTHER" id="PTHR24416">
    <property type="entry name" value="TYROSINE-PROTEIN KINASE RECEPTOR"/>
    <property type="match status" value="1"/>
</dbReference>
<dbReference type="InParanoid" id="A0A067PFU2"/>
<dbReference type="Proteomes" id="UP000027265">
    <property type="component" value="Unassembled WGS sequence"/>
</dbReference>
<organism evidence="3 4">
    <name type="scientific">Jaapia argillacea MUCL 33604</name>
    <dbReference type="NCBI Taxonomy" id="933084"/>
    <lineage>
        <taxon>Eukaryota</taxon>
        <taxon>Fungi</taxon>
        <taxon>Dikarya</taxon>
        <taxon>Basidiomycota</taxon>
        <taxon>Agaricomycotina</taxon>
        <taxon>Agaricomycetes</taxon>
        <taxon>Agaricomycetidae</taxon>
        <taxon>Jaapiales</taxon>
        <taxon>Jaapiaceae</taxon>
        <taxon>Jaapia</taxon>
    </lineage>
</organism>
<dbReference type="Pfam" id="PF07714">
    <property type="entry name" value="PK_Tyr_Ser-Thr"/>
    <property type="match status" value="1"/>
</dbReference>
<sequence length="161" mass="18024">MAPEQMTGGRATSKSDIYGFGMTIYEIFTGLAPFAHLPNDLVHAYVTKEDRRPERPSDLDVVVHGLDDSMWDIVLECWCRESSARPRAVDLVRRLDLLATLYAEQQKFPLSGHAGEDSEPVITQDTTSQQSNRGNLGSSVDAWGKTLRQLTTIDYPTVSHW</sequence>
<evidence type="ECO:0000259" key="2">
    <source>
        <dbReference type="PROSITE" id="PS50011"/>
    </source>
</evidence>
<feature type="compositionally biased region" description="Polar residues" evidence="1">
    <location>
        <begin position="121"/>
        <end position="138"/>
    </location>
</feature>
<dbReference type="InterPro" id="IPR001245">
    <property type="entry name" value="Ser-Thr/Tyr_kinase_cat_dom"/>
</dbReference>
<dbReference type="GO" id="GO:0043235">
    <property type="term" value="C:receptor complex"/>
    <property type="evidence" value="ECO:0007669"/>
    <property type="project" value="TreeGrafter"/>
</dbReference>
<dbReference type="PANTHER" id="PTHR24416:SF611">
    <property type="entry name" value="TYROSINE-PROTEIN KINASE TRANSMEMBRANE RECEPTOR ROR"/>
    <property type="match status" value="1"/>
</dbReference>
<dbReference type="InterPro" id="IPR050122">
    <property type="entry name" value="RTK"/>
</dbReference>
<gene>
    <name evidence="3" type="ORF">JAAARDRAFT_698226</name>
</gene>
<evidence type="ECO:0000313" key="3">
    <source>
        <dbReference type="EMBL" id="KDQ53654.1"/>
    </source>
</evidence>
<protein>
    <recommendedName>
        <fullName evidence="2">Protein kinase domain-containing protein</fullName>
    </recommendedName>
</protein>
<dbReference type="InterPro" id="IPR000719">
    <property type="entry name" value="Prot_kinase_dom"/>
</dbReference>
<dbReference type="GO" id="GO:0004714">
    <property type="term" value="F:transmembrane receptor protein tyrosine kinase activity"/>
    <property type="evidence" value="ECO:0007669"/>
    <property type="project" value="TreeGrafter"/>
</dbReference>
<reference evidence="4" key="1">
    <citation type="journal article" date="2014" name="Proc. Natl. Acad. Sci. U.S.A.">
        <title>Extensive sampling of basidiomycete genomes demonstrates inadequacy of the white-rot/brown-rot paradigm for wood decay fungi.</title>
        <authorList>
            <person name="Riley R."/>
            <person name="Salamov A.A."/>
            <person name="Brown D.W."/>
            <person name="Nagy L.G."/>
            <person name="Floudas D."/>
            <person name="Held B.W."/>
            <person name="Levasseur A."/>
            <person name="Lombard V."/>
            <person name="Morin E."/>
            <person name="Otillar R."/>
            <person name="Lindquist E.A."/>
            <person name="Sun H."/>
            <person name="LaButti K.M."/>
            <person name="Schmutz J."/>
            <person name="Jabbour D."/>
            <person name="Luo H."/>
            <person name="Baker S.E."/>
            <person name="Pisabarro A.G."/>
            <person name="Walton J.D."/>
            <person name="Blanchette R.A."/>
            <person name="Henrissat B."/>
            <person name="Martin F."/>
            <person name="Cullen D."/>
            <person name="Hibbett D.S."/>
            <person name="Grigoriev I.V."/>
        </authorList>
    </citation>
    <scope>NUCLEOTIDE SEQUENCE [LARGE SCALE GENOMIC DNA]</scope>
    <source>
        <strain evidence="4">MUCL 33604</strain>
    </source>
</reference>